<evidence type="ECO:0000256" key="5">
    <source>
        <dbReference type="ARBA" id="ARBA00022737"/>
    </source>
</evidence>
<comment type="caution">
    <text evidence="11">The sequence shown here is derived from an EMBL/GenBank/DDBJ whole genome shotgun (WGS) entry which is preliminary data.</text>
</comment>
<keyword evidence="4" id="KW-0479">Metal-binding</keyword>
<dbReference type="Pfam" id="PF13499">
    <property type="entry name" value="EF-hand_7"/>
    <property type="match status" value="1"/>
</dbReference>
<protein>
    <recommendedName>
        <fullName evidence="10">EF-hand domain-containing protein</fullName>
    </recommendedName>
</protein>
<dbReference type="PROSITE" id="PS00018">
    <property type="entry name" value="EF_HAND_1"/>
    <property type="match status" value="1"/>
</dbReference>
<organism evidence="11 12">
    <name type="scientific">Porcisia hertigi</name>
    <dbReference type="NCBI Taxonomy" id="2761500"/>
    <lineage>
        <taxon>Eukaryota</taxon>
        <taxon>Discoba</taxon>
        <taxon>Euglenozoa</taxon>
        <taxon>Kinetoplastea</taxon>
        <taxon>Metakinetoplastina</taxon>
        <taxon>Trypanosomatida</taxon>
        <taxon>Trypanosomatidae</taxon>
        <taxon>Leishmaniinae</taxon>
        <taxon>Porcisia</taxon>
    </lineage>
</organism>
<dbReference type="Proteomes" id="UP000674318">
    <property type="component" value="Unassembled WGS sequence"/>
</dbReference>
<dbReference type="CDD" id="cd00051">
    <property type="entry name" value="EFh"/>
    <property type="match status" value="1"/>
</dbReference>
<name>A0A836INJ4_9TRYP</name>
<gene>
    <name evidence="11" type="ORF">JKF63_05299</name>
</gene>
<evidence type="ECO:0000256" key="8">
    <source>
        <dbReference type="ARBA" id="ARBA00023069"/>
    </source>
</evidence>
<dbReference type="Gene3D" id="1.10.238.10">
    <property type="entry name" value="EF-hand"/>
    <property type="match status" value="1"/>
</dbReference>
<dbReference type="GeneID" id="94291343"/>
<keyword evidence="7" id="KW-0282">Flagellum</keyword>
<evidence type="ECO:0000313" key="11">
    <source>
        <dbReference type="EMBL" id="KAG5508800.1"/>
    </source>
</evidence>
<dbReference type="Pfam" id="PF22592">
    <property type="entry name" value="FCaBP_EF-hand"/>
    <property type="match status" value="1"/>
</dbReference>
<dbReference type="PRINTS" id="PR01362">
    <property type="entry name" value="CALFLAGIN"/>
</dbReference>
<dbReference type="InterPro" id="IPR054322">
    <property type="entry name" value="FCABP_EF-hand"/>
</dbReference>
<keyword evidence="9" id="KW-0966">Cell projection</keyword>
<evidence type="ECO:0000259" key="10">
    <source>
        <dbReference type="PROSITE" id="PS50222"/>
    </source>
</evidence>
<keyword evidence="12" id="KW-1185">Reference proteome</keyword>
<dbReference type="AlphaFoldDB" id="A0A836INJ4"/>
<comment type="function">
    <text evidence="1">May contribute to the rapid motility of the trypanosomes, playing a role either in flagellar structure or in calcium metabolism. Could alternate between a GDP-bound inactive form to a calcium/GTP-bound active form.</text>
</comment>
<dbReference type="InterPro" id="IPR003299">
    <property type="entry name" value="Calflagin-bd"/>
</dbReference>
<evidence type="ECO:0000256" key="4">
    <source>
        <dbReference type="ARBA" id="ARBA00022723"/>
    </source>
</evidence>
<comment type="subcellular location">
    <subcellularLocation>
        <location evidence="2">Cell projection</location>
        <location evidence="2">Cilium</location>
        <location evidence="2">Flagellum</location>
    </subcellularLocation>
</comment>
<dbReference type="GO" id="GO:0031514">
    <property type="term" value="C:motile cilium"/>
    <property type="evidence" value="ECO:0007669"/>
    <property type="project" value="UniProtKB-SubCell"/>
</dbReference>
<sequence>MKRIFFKRAPKAKVDSAAADRKSSWVKFSQCLPLQKTPKDEERRVELFKRFDKNNASRLTMEEVYEGCVEFLQLGELTSHLREIVQLAFEKAKVMGKIAGGVNGSPDYLEYPGFFLLLCYIHKFFQLTFIFDEIDTSSNMLVDAREFKAAVLKMKGWGLVIDDADAVFKEMDSNGSRQVSFDEFAAWIVSHELDTEEVTDSFS</sequence>
<keyword evidence="6" id="KW-0106">Calcium</keyword>
<dbReference type="InterPro" id="IPR011992">
    <property type="entry name" value="EF-hand-dom_pair"/>
</dbReference>
<evidence type="ECO:0000256" key="9">
    <source>
        <dbReference type="ARBA" id="ARBA00023273"/>
    </source>
</evidence>
<evidence type="ECO:0000256" key="6">
    <source>
        <dbReference type="ARBA" id="ARBA00022837"/>
    </source>
</evidence>
<dbReference type="InterPro" id="IPR018247">
    <property type="entry name" value="EF_Hand_1_Ca_BS"/>
</dbReference>
<reference evidence="11 12" key="1">
    <citation type="submission" date="2021-02" db="EMBL/GenBank/DDBJ databases">
        <title>Porcisia hertigi Genome sequencing and assembly.</title>
        <authorList>
            <person name="Almutairi H."/>
            <person name="Gatherer D."/>
        </authorList>
    </citation>
    <scope>NUCLEOTIDE SEQUENCE [LARGE SCALE GENOMIC DNA]</scope>
    <source>
        <strain evidence="11 12">C119</strain>
    </source>
</reference>
<dbReference type="OrthoDB" id="270165at2759"/>
<dbReference type="KEGG" id="phet:94291343"/>
<evidence type="ECO:0000313" key="12">
    <source>
        <dbReference type="Proteomes" id="UP000674318"/>
    </source>
</evidence>
<evidence type="ECO:0000256" key="3">
    <source>
        <dbReference type="ARBA" id="ARBA00005727"/>
    </source>
</evidence>
<dbReference type="SUPFAM" id="SSF47473">
    <property type="entry name" value="EF-hand"/>
    <property type="match status" value="1"/>
</dbReference>
<feature type="domain" description="EF-hand" evidence="10">
    <location>
        <begin position="39"/>
        <end position="74"/>
    </location>
</feature>
<dbReference type="SMART" id="SM00054">
    <property type="entry name" value="EFh"/>
    <property type="match status" value="2"/>
</dbReference>
<evidence type="ECO:0000256" key="2">
    <source>
        <dbReference type="ARBA" id="ARBA00004230"/>
    </source>
</evidence>
<keyword evidence="5" id="KW-0677">Repeat</keyword>
<evidence type="ECO:0000256" key="7">
    <source>
        <dbReference type="ARBA" id="ARBA00022846"/>
    </source>
</evidence>
<evidence type="ECO:0000256" key="1">
    <source>
        <dbReference type="ARBA" id="ARBA00002387"/>
    </source>
</evidence>
<dbReference type="GO" id="GO:0005509">
    <property type="term" value="F:calcium ion binding"/>
    <property type="evidence" value="ECO:0007669"/>
    <property type="project" value="InterPro"/>
</dbReference>
<dbReference type="EMBL" id="JAFJZO010000016">
    <property type="protein sequence ID" value="KAG5508800.1"/>
    <property type="molecule type" value="Genomic_DNA"/>
</dbReference>
<proteinExistence type="inferred from homology"/>
<dbReference type="PROSITE" id="PS50222">
    <property type="entry name" value="EF_HAND_2"/>
    <property type="match status" value="2"/>
</dbReference>
<keyword evidence="8" id="KW-0969">Cilium</keyword>
<dbReference type="RefSeq" id="XP_067758268.1">
    <property type="nucleotide sequence ID" value="XM_067901266.1"/>
</dbReference>
<dbReference type="InterPro" id="IPR002048">
    <property type="entry name" value="EF_hand_dom"/>
</dbReference>
<accession>A0A836INJ4</accession>
<feature type="domain" description="EF-hand" evidence="10">
    <location>
        <begin position="159"/>
        <end position="194"/>
    </location>
</feature>
<comment type="similarity">
    <text evidence="3">Belongs to the calflagin family.</text>
</comment>